<dbReference type="InterPro" id="IPR000337">
    <property type="entry name" value="GPCR_3"/>
</dbReference>
<keyword evidence="11" id="KW-0732">Signal</keyword>
<evidence type="ECO:0000256" key="3">
    <source>
        <dbReference type="ARBA" id="ARBA00022989"/>
    </source>
</evidence>
<evidence type="ECO:0000259" key="12">
    <source>
        <dbReference type="PROSITE" id="PS50259"/>
    </source>
</evidence>
<keyword evidence="7" id="KW-0325">Glycoprotein</keyword>
<evidence type="ECO:0000256" key="11">
    <source>
        <dbReference type="SAM" id="SignalP"/>
    </source>
</evidence>
<evidence type="ECO:0000256" key="9">
    <source>
        <dbReference type="SAM" id="MobiDB-lite"/>
    </source>
</evidence>
<feature type="region of interest" description="Disordered" evidence="9">
    <location>
        <begin position="960"/>
        <end position="995"/>
    </location>
</feature>
<dbReference type="PANTHER" id="PTHR10519">
    <property type="entry name" value="GABA-B RECEPTOR"/>
    <property type="match status" value="1"/>
</dbReference>
<protein>
    <recommendedName>
        <fullName evidence="12">G-protein coupled receptors family 3 profile domain-containing protein</fullName>
    </recommendedName>
</protein>
<evidence type="ECO:0000256" key="10">
    <source>
        <dbReference type="SAM" id="Phobius"/>
    </source>
</evidence>
<sequence>MRVWRPNSTTWTPTCLIFLTTLAWIVHALPNDNNNNSSNTPIYKIGVMFPDPASVRATDPTLNDMIVASRAAIDLASQSAAKIAPDVTFEFQHVASDSKNLGATAWTTVDMVESGINALIGDMVSSMTQMEAGITGVRQIPQCSCASASLKLSNKDAYPYFFRTVGNVVLFGSTLVDWVRYMGWQKFALIYTNDDVGQQVLSAMVQKASSYNLDAMTQIPLYDMSRVEESLETLAKSGSRIVILADSTTSDQLMVLRTAMSMGLLSEGWVWMLTNDMSPAIRDTVKSQEELAAYDGLMFISGIWNLSGIPAYDAMQESWNTLPAPSNFTDPSSWHSSGLSYNAPQCYACAELMALGLDKASVDIQNAIYYTPNCTSCTHALNEYPGGRQKGLADLAAGSFNSSNMTPTFYNLNYTGPAGVMDFADTGDLQTGYFALQYMVDGSVVTYATLKNGTFEFEDNSVLYLGHTNVRPRDSVQRYPLNLTLEDGHGIAVVVICATGMFFCLCMLVLILMYRRLKSIMVSSPTFCCIQLLGILMGYLGCLMYVGKPNPAICIARQFIITTGFILVVGSLIAKSYSFQNVFTVRTSRLKSKYLLQIVAVCGFIAYVPLIVWQAMYPVEVEELTVGNSVSFCWVCVYPGSPGGWVQVTIAELVTLVWCALLIFIAALLAYKTRKVRGKWAETNQIAYVSYNLGLAGCLASPSFFLPDENYVIAIHLKMTAVILASTCALIIIFVPKFVSIVRYLYGKHKSKLWRGYRGNRSNSAGYFNDGGYGGGSSSQEHNNSDNMATQNLLDFSVQAHEGVLPVKKMARFNYMSIWELKHVVVVPLKRFFILMNKQGHQARVHHYLACEPVSASEDRCIFRVVTEDNMAFLFQVHDQVALHRWLEWFVGPVDPDTMQQDYDKTGGGDGYHTTDATHTTATARAAPPTALSLQQEPFTSMHDQLATFGAAAANATSTTNTAMSHHRRNSSSHYEPTASLISPHGNHPNGSSDMLLRRHHDYSRASNDDDRDLSEMWARSNHHFPMSPTSFDMAVNDIHSSSTTASSRPRFPSFF</sequence>
<keyword evidence="4" id="KW-0297">G-protein coupled receptor</keyword>
<feature type="transmembrane region" description="Helical" evidence="10">
    <location>
        <begin position="552"/>
        <end position="574"/>
    </location>
</feature>
<dbReference type="GO" id="GO:0007214">
    <property type="term" value="P:gamma-aminobutyric acid signaling pathway"/>
    <property type="evidence" value="ECO:0007669"/>
    <property type="project" value="TreeGrafter"/>
</dbReference>
<dbReference type="SUPFAM" id="SSF53822">
    <property type="entry name" value="Periplasmic binding protein-like I"/>
    <property type="match status" value="1"/>
</dbReference>
<dbReference type="PANTHER" id="PTHR10519:SF20">
    <property type="entry name" value="G-PROTEIN COUPLED RECEPTOR 156-RELATED"/>
    <property type="match status" value="1"/>
</dbReference>
<name>A0AAD7UV37_9FUNG</name>
<keyword evidence="8" id="KW-0807">Transducer</keyword>
<dbReference type="Pfam" id="PF00003">
    <property type="entry name" value="7tm_3"/>
    <property type="match status" value="1"/>
</dbReference>
<keyword evidence="14" id="KW-1185">Reference proteome</keyword>
<evidence type="ECO:0000256" key="2">
    <source>
        <dbReference type="ARBA" id="ARBA00022692"/>
    </source>
</evidence>
<dbReference type="InterPro" id="IPR028082">
    <property type="entry name" value="Peripla_BP_I"/>
</dbReference>
<keyword evidence="5 10" id="KW-0472">Membrane</keyword>
<dbReference type="RefSeq" id="XP_058337924.1">
    <property type="nucleotide sequence ID" value="XM_058491279.1"/>
</dbReference>
<gene>
    <name evidence="13" type="ORF">O0I10_011310</name>
</gene>
<feature type="transmembrane region" description="Helical" evidence="10">
    <location>
        <begin position="648"/>
        <end position="671"/>
    </location>
</feature>
<keyword evidence="6" id="KW-0675">Receptor</keyword>
<dbReference type="PRINTS" id="PR01176">
    <property type="entry name" value="GABABRECEPTR"/>
</dbReference>
<feature type="transmembrane region" description="Helical" evidence="10">
    <location>
        <begin position="594"/>
        <end position="616"/>
    </location>
</feature>
<evidence type="ECO:0000256" key="8">
    <source>
        <dbReference type="ARBA" id="ARBA00023224"/>
    </source>
</evidence>
<dbReference type="Gene3D" id="3.40.50.2300">
    <property type="match status" value="2"/>
</dbReference>
<proteinExistence type="predicted"/>
<dbReference type="GO" id="GO:0038039">
    <property type="term" value="C:G protein-coupled receptor heterodimeric complex"/>
    <property type="evidence" value="ECO:0007669"/>
    <property type="project" value="TreeGrafter"/>
</dbReference>
<dbReference type="Pfam" id="PF01094">
    <property type="entry name" value="ANF_receptor"/>
    <property type="match status" value="1"/>
</dbReference>
<dbReference type="InterPro" id="IPR002455">
    <property type="entry name" value="GPCR3_GABA-B"/>
</dbReference>
<feature type="transmembrane region" description="Helical" evidence="10">
    <location>
        <begin position="490"/>
        <end position="514"/>
    </location>
</feature>
<dbReference type="GO" id="GO:0004965">
    <property type="term" value="F:G protein-coupled GABA receptor activity"/>
    <property type="evidence" value="ECO:0007669"/>
    <property type="project" value="InterPro"/>
</dbReference>
<evidence type="ECO:0000313" key="14">
    <source>
        <dbReference type="Proteomes" id="UP001234581"/>
    </source>
</evidence>
<feature type="transmembrane region" description="Helical" evidence="10">
    <location>
        <begin position="719"/>
        <end position="746"/>
    </location>
</feature>
<evidence type="ECO:0000256" key="1">
    <source>
        <dbReference type="ARBA" id="ARBA00004141"/>
    </source>
</evidence>
<dbReference type="PRINTS" id="PR00248">
    <property type="entry name" value="GPCRMGR"/>
</dbReference>
<feature type="domain" description="G-protein coupled receptors family 3 profile" evidence="12">
    <location>
        <begin position="489"/>
        <end position="742"/>
    </location>
</feature>
<reference evidence="13 14" key="1">
    <citation type="submission" date="2023-03" db="EMBL/GenBank/DDBJ databases">
        <title>Genome sequence of Lichtheimia ornata CBS 291.66.</title>
        <authorList>
            <person name="Mohabir J.T."/>
            <person name="Shea T.P."/>
            <person name="Kurbessoian T."/>
            <person name="Berby B."/>
            <person name="Fontaine J."/>
            <person name="Livny J."/>
            <person name="Gnirke A."/>
            <person name="Stajich J.E."/>
            <person name="Cuomo C.A."/>
        </authorList>
    </citation>
    <scope>NUCLEOTIDE SEQUENCE [LARGE SCALE GENOMIC DNA]</scope>
    <source>
        <strain evidence="13">CBS 291.66</strain>
    </source>
</reference>
<dbReference type="InterPro" id="IPR017978">
    <property type="entry name" value="GPCR_3_C"/>
</dbReference>
<comment type="caution">
    <text evidence="13">The sequence shown here is derived from an EMBL/GenBank/DDBJ whole genome shotgun (WGS) entry which is preliminary data.</text>
</comment>
<feature type="signal peptide" evidence="11">
    <location>
        <begin position="1"/>
        <end position="28"/>
    </location>
</feature>
<dbReference type="CDD" id="cd15047">
    <property type="entry name" value="7tmC_GABA-B-like"/>
    <property type="match status" value="1"/>
</dbReference>
<feature type="chain" id="PRO_5042157628" description="G-protein coupled receptors family 3 profile domain-containing protein" evidence="11">
    <location>
        <begin position="29"/>
        <end position="1056"/>
    </location>
</feature>
<dbReference type="GeneID" id="83218711"/>
<feature type="transmembrane region" description="Helical" evidence="10">
    <location>
        <begin position="526"/>
        <end position="546"/>
    </location>
</feature>
<evidence type="ECO:0000256" key="5">
    <source>
        <dbReference type="ARBA" id="ARBA00023136"/>
    </source>
</evidence>
<evidence type="ECO:0000256" key="6">
    <source>
        <dbReference type="ARBA" id="ARBA00023170"/>
    </source>
</evidence>
<dbReference type="Proteomes" id="UP001234581">
    <property type="component" value="Unassembled WGS sequence"/>
</dbReference>
<dbReference type="PROSITE" id="PS50259">
    <property type="entry name" value="G_PROTEIN_RECEP_F3_4"/>
    <property type="match status" value="1"/>
</dbReference>
<keyword evidence="2 10" id="KW-0812">Transmembrane</keyword>
<evidence type="ECO:0000256" key="4">
    <source>
        <dbReference type="ARBA" id="ARBA00023040"/>
    </source>
</evidence>
<dbReference type="EMBL" id="JARTCD010000087">
    <property type="protein sequence ID" value="KAJ8653010.1"/>
    <property type="molecule type" value="Genomic_DNA"/>
</dbReference>
<dbReference type="AlphaFoldDB" id="A0AAD7UV37"/>
<feature type="transmembrane region" description="Helical" evidence="10">
    <location>
        <begin position="686"/>
        <end position="707"/>
    </location>
</feature>
<organism evidence="13 14">
    <name type="scientific">Lichtheimia ornata</name>
    <dbReference type="NCBI Taxonomy" id="688661"/>
    <lineage>
        <taxon>Eukaryota</taxon>
        <taxon>Fungi</taxon>
        <taxon>Fungi incertae sedis</taxon>
        <taxon>Mucoromycota</taxon>
        <taxon>Mucoromycotina</taxon>
        <taxon>Mucoromycetes</taxon>
        <taxon>Mucorales</taxon>
        <taxon>Lichtheimiaceae</taxon>
        <taxon>Lichtheimia</taxon>
    </lineage>
</organism>
<evidence type="ECO:0000313" key="13">
    <source>
        <dbReference type="EMBL" id="KAJ8653010.1"/>
    </source>
</evidence>
<keyword evidence="3 10" id="KW-1133">Transmembrane helix</keyword>
<comment type="subcellular location">
    <subcellularLocation>
        <location evidence="1">Membrane</location>
        <topology evidence="1">Multi-pass membrane protein</topology>
    </subcellularLocation>
</comment>
<accession>A0AAD7UV37</accession>
<evidence type="ECO:0000256" key="7">
    <source>
        <dbReference type="ARBA" id="ARBA00023180"/>
    </source>
</evidence>
<dbReference type="InterPro" id="IPR001828">
    <property type="entry name" value="ANF_lig-bd_rcpt"/>
</dbReference>